<sequence>MNPGHLYVQFTRLLVEAVHGRSSSPVSNTQLLVHGFSAAVAVSSGAGHCRLNQLHFSKVLEAFLGCNTDTWLLIFHSLLAKVTIPSASAFKYIRV</sequence>
<reference evidence="1 2" key="1">
    <citation type="submission" date="2020-06" db="EMBL/GenBank/DDBJ databases">
        <title>Transcriptomic and genomic resources for Thalictrum thalictroides and T. hernandezii: Facilitating candidate gene discovery in an emerging model plant lineage.</title>
        <authorList>
            <person name="Arias T."/>
            <person name="Riano-Pachon D.M."/>
            <person name="Di Stilio V.S."/>
        </authorList>
    </citation>
    <scope>NUCLEOTIDE SEQUENCE [LARGE SCALE GENOMIC DNA]</scope>
    <source>
        <strain evidence="2">cv. WT478/WT964</strain>
        <tissue evidence="1">Leaves</tissue>
    </source>
</reference>
<comment type="caution">
    <text evidence="1">The sequence shown here is derived from an EMBL/GenBank/DDBJ whole genome shotgun (WGS) entry which is preliminary data.</text>
</comment>
<dbReference type="Proteomes" id="UP000554482">
    <property type="component" value="Unassembled WGS sequence"/>
</dbReference>
<name>A0A7J6WRT6_THATH</name>
<protein>
    <submittedName>
        <fullName evidence="1">Uncharacterized protein</fullName>
    </submittedName>
</protein>
<dbReference type="AlphaFoldDB" id="A0A7J6WRT6"/>
<gene>
    <name evidence="1" type="ORF">FRX31_010313</name>
</gene>
<organism evidence="1 2">
    <name type="scientific">Thalictrum thalictroides</name>
    <name type="common">Rue-anemone</name>
    <name type="synonym">Anemone thalictroides</name>
    <dbReference type="NCBI Taxonomy" id="46969"/>
    <lineage>
        <taxon>Eukaryota</taxon>
        <taxon>Viridiplantae</taxon>
        <taxon>Streptophyta</taxon>
        <taxon>Embryophyta</taxon>
        <taxon>Tracheophyta</taxon>
        <taxon>Spermatophyta</taxon>
        <taxon>Magnoliopsida</taxon>
        <taxon>Ranunculales</taxon>
        <taxon>Ranunculaceae</taxon>
        <taxon>Thalictroideae</taxon>
        <taxon>Thalictrum</taxon>
    </lineage>
</organism>
<dbReference type="EMBL" id="JABWDY010011138">
    <property type="protein sequence ID" value="KAF5200099.1"/>
    <property type="molecule type" value="Genomic_DNA"/>
</dbReference>
<evidence type="ECO:0000313" key="2">
    <source>
        <dbReference type="Proteomes" id="UP000554482"/>
    </source>
</evidence>
<proteinExistence type="predicted"/>
<evidence type="ECO:0000313" key="1">
    <source>
        <dbReference type="EMBL" id="KAF5200099.1"/>
    </source>
</evidence>
<accession>A0A7J6WRT6</accession>
<keyword evidence="2" id="KW-1185">Reference proteome</keyword>